<name>A0ABM9F5K9_9ENTR</name>
<comment type="caution">
    <text evidence="1">The sequence shown here is derived from an EMBL/GenBank/DDBJ whole genome shotgun (WGS) entry which is preliminary data.</text>
</comment>
<dbReference type="EMBL" id="CALSBS010000002">
    <property type="protein sequence ID" value="CAH6636022.1"/>
    <property type="molecule type" value="Genomic_DNA"/>
</dbReference>
<reference evidence="1" key="1">
    <citation type="submission" date="2022-05" db="EMBL/GenBank/DDBJ databases">
        <authorList>
            <person name="Blom J."/>
        </authorList>
    </citation>
    <scope>NUCLEOTIDE SEQUENCE</scope>
    <source>
        <strain evidence="1">Type strain: CPO20170097</strain>
    </source>
</reference>
<keyword evidence="2" id="KW-1185">Reference proteome</keyword>
<accession>A0ABM9F5K9</accession>
<sequence>MTNFIAHNSVTRRYLKRGELMAKRFTSSSLRGADGKQTEGWRGSDPRLTFYGRVFITLSRSLFSNSEHHPQVAQ</sequence>
<organism evidence="1 2">
    <name type="scientific">Pseudocitrobacter vendiensis</name>
    <dbReference type="NCBI Taxonomy" id="2488306"/>
    <lineage>
        <taxon>Bacteria</taxon>
        <taxon>Pseudomonadati</taxon>
        <taxon>Pseudomonadota</taxon>
        <taxon>Gammaproteobacteria</taxon>
        <taxon>Enterobacterales</taxon>
        <taxon>Enterobacteriaceae</taxon>
        <taxon>Pseudocitrobacter</taxon>
    </lineage>
</organism>
<dbReference type="Proteomes" id="UP001152651">
    <property type="component" value="Unassembled WGS sequence"/>
</dbReference>
<gene>
    <name evidence="1" type="ORF">FBBNIHIM_04235</name>
</gene>
<protein>
    <submittedName>
        <fullName evidence="1">Uncharacterized protein</fullName>
    </submittedName>
</protein>
<proteinExistence type="predicted"/>
<evidence type="ECO:0000313" key="1">
    <source>
        <dbReference type="EMBL" id="CAH6636022.1"/>
    </source>
</evidence>
<evidence type="ECO:0000313" key="2">
    <source>
        <dbReference type="Proteomes" id="UP001152651"/>
    </source>
</evidence>